<keyword evidence="2" id="KW-1185">Reference proteome</keyword>
<dbReference type="RefSeq" id="WP_143673061.1">
    <property type="nucleotide sequence ID" value="NZ_JAGJBZ010000003.1"/>
</dbReference>
<sequence length="100" mass="10868">MESVLIRTLDGREAAGVRLLLAVIEHVDATDALRGPWVSESDERRIMDGRGDVWFVADDFGSVERVSFLLCPCDCREVTTYAGGAEVGRVSVVRRSLGAG</sequence>
<dbReference type="Proteomes" id="UP001271723">
    <property type="component" value="Unassembled WGS sequence"/>
</dbReference>
<evidence type="ECO:0000313" key="2">
    <source>
        <dbReference type="Proteomes" id="UP001271723"/>
    </source>
</evidence>
<evidence type="ECO:0000313" key="1">
    <source>
        <dbReference type="EMBL" id="MDX2913424.1"/>
    </source>
</evidence>
<comment type="caution">
    <text evidence="1">The sequence shown here is derived from an EMBL/GenBank/DDBJ whole genome shotgun (WGS) entry which is preliminary data.</text>
</comment>
<reference evidence="1 2" key="1">
    <citation type="journal article" date="2023" name="Microb. Genom.">
        <title>Mesoterricola silvestris gen. nov., sp. nov., Mesoterricola sediminis sp. nov., Geothrix oryzae sp. nov., Geothrix edaphica sp. nov., Geothrix rubra sp. nov., and Geothrix limicola sp. nov., six novel members of Acidobacteriota isolated from soils.</title>
        <authorList>
            <person name="Weisberg A.J."/>
            <person name="Pearce E."/>
            <person name="Kramer C.G."/>
            <person name="Chang J.H."/>
            <person name="Clarke C.R."/>
        </authorList>
    </citation>
    <scope>NUCLEOTIDE SEQUENCE [LARGE SCALE GENOMIC DNA]</scope>
    <source>
        <strain evidence="1 2">NRRL_B-2795</strain>
    </source>
</reference>
<gene>
    <name evidence="1" type="ORF">PV517_32740</name>
</gene>
<protein>
    <recommendedName>
        <fullName evidence="3">Integron gene cassette protein</fullName>
    </recommendedName>
</protein>
<name>A0ABU4LCF4_9ACTN</name>
<evidence type="ECO:0008006" key="3">
    <source>
        <dbReference type="Google" id="ProtNLM"/>
    </source>
</evidence>
<accession>A0ABU4LCF4</accession>
<proteinExistence type="predicted"/>
<dbReference type="EMBL" id="JARAVY010000015">
    <property type="protein sequence ID" value="MDX2913424.1"/>
    <property type="molecule type" value="Genomic_DNA"/>
</dbReference>
<organism evidence="1 2">
    <name type="scientific">Streptomyces griseiscabiei</name>
    <dbReference type="NCBI Taxonomy" id="2993540"/>
    <lineage>
        <taxon>Bacteria</taxon>
        <taxon>Bacillati</taxon>
        <taxon>Actinomycetota</taxon>
        <taxon>Actinomycetes</taxon>
        <taxon>Kitasatosporales</taxon>
        <taxon>Streptomycetaceae</taxon>
        <taxon>Streptomyces</taxon>
    </lineage>
</organism>